<evidence type="ECO:0000256" key="7">
    <source>
        <dbReference type="RuleBase" id="RU003619"/>
    </source>
</evidence>
<keyword evidence="6" id="KW-0820">tRNA-binding</keyword>
<dbReference type="CDD" id="cd14869">
    <property type="entry name" value="uS7_Bacteria"/>
    <property type="match status" value="1"/>
</dbReference>
<evidence type="ECO:0000256" key="3">
    <source>
        <dbReference type="ARBA" id="ARBA00022884"/>
    </source>
</evidence>
<dbReference type="InterPro" id="IPR020606">
    <property type="entry name" value="Ribosomal_uS7_CS"/>
</dbReference>
<feature type="domain" description="Small ribosomal subunit protein uS7" evidence="8">
    <location>
        <begin position="2"/>
        <end position="149"/>
    </location>
</feature>
<evidence type="ECO:0000256" key="1">
    <source>
        <dbReference type="ARBA" id="ARBA00007151"/>
    </source>
</evidence>
<comment type="caution">
    <text evidence="9">The sequence shown here is derived from an EMBL/GenBank/DDBJ whole genome shotgun (WGS) entry which is preliminary data.</text>
</comment>
<dbReference type="InterPro" id="IPR000235">
    <property type="entry name" value="Ribosomal_uS7"/>
</dbReference>
<keyword evidence="2 6" id="KW-0699">rRNA-binding</keyword>
<evidence type="ECO:0000256" key="5">
    <source>
        <dbReference type="ARBA" id="ARBA00023274"/>
    </source>
</evidence>
<dbReference type="PIRSF" id="PIRSF002122">
    <property type="entry name" value="RPS7p_RPS7a_RPS5e_RPS7o"/>
    <property type="match status" value="1"/>
</dbReference>
<name>A0A921AUQ0_9BACT</name>
<dbReference type="NCBIfam" id="TIGR01029">
    <property type="entry name" value="rpsG_bact"/>
    <property type="match status" value="1"/>
</dbReference>
<comment type="similarity">
    <text evidence="1 6 7">Belongs to the universal ribosomal protein uS7 family.</text>
</comment>
<reference evidence="9" key="2">
    <citation type="submission" date="2021-09" db="EMBL/GenBank/DDBJ databases">
        <authorList>
            <person name="Gilroy R."/>
        </authorList>
    </citation>
    <scope>NUCLEOTIDE SEQUENCE</scope>
    <source>
        <strain evidence="9">ChiGjej2B2-19336</strain>
    </source>
</reference>
<dbReference type="EMBL" id="DYZA01000066">
    <property type="protein sequence ID" value="HJD96705.1"/>
    <property type="molecule type" value="Genomic_DNA"/>
</dbReference>
<dbReference type="OrthoDB" id="9807653at2"/>
<dbReference type="InterPro" id="IPR005717">
    <property type="entry name" value="Ribosomal_uS7_bac/org-type"/>
</dbReference>
<dbReference type="HAMAP" id="MF_00480_B">
    <property type="entry name" value="Ribosomal_uS7_B"/>
    <property type="match status" value="1"/>
</dbReference>
<dbReference type="FunFam" id="1.10.455.10:FF:000001">
    <property type="entry name" value="30S ribosomal protein S7"/>
    <property type="match status" value="1"/>
</dbReference>
<evidence type="ECO:0000313" key="10">
    <source>
        <dbReference type="Proteomes" id="UP000698963"/>
    </source>
</evidence>
<dbReference type="GO" id="GO:0015935">
    <property type="term" value="C:small ribosomal subunit"/>
    <property type="evidence" value="ECO:0007669"/>
    <property type="project" value="InterPro"/>
</dbReference>
<comment type="subunit">
    <text evidence="6">Part of the 30S ribosomal subunit. Contacts proteins S9 and S11.</text>
</comment>
<evidence type="ECO:0000256" key="4">
    <source>
        <dbReference type="ARBA" id="ARBA00022980"/>
    </source>
</evidence>
<evidence type="ECO:0000256" key="2">
    <source>
        <dbReference type="ARBA" id="ARBA00022730"/>
    </source>
</evidence>
<dbReference type="InterPro" id="IPR036823">
    <property type="entry name" value="Ribosomal_uS7_dom_sf"/>
</dbReference>
<keyword evidence="5 6" id="KW-0687">Ribonucleoprotein</keyword>
<dbReference type="PROSITE" id="PS00052">
    <property type="entry name" value="RIBOSOMAL_S7"/>
    <property type="match status" value="1"/>
</dbReference>
<dbReference type="InterPro" id="IPR023798">
    <property type="entry name" value="Ribosomal_uS7_dom"/>
</dbReference>
<dbReference type="Proteomes" id="UP000698963">
    <property type="component" value="Unassembled WGS sequence"/>
</dbReference>
<evidence type="ECO:0000259" key="8">
    <source>
        <dbReference type="Pfam" id="PF00177"/>
    </source>
</evidence>
<dbReference type="GO" id="GO:0000049">
    <property type="term" value="F:tRNA binding"/>
    <property type="evidence" value="ECO:0007669"/>
    <property type="project" value="UniProtKB-UniRule"/>
</dbReference>
<sequence>MPRKGPIAKREILPDPIYNSRLVARFVNRLMYDGKKGPAETIFYRSLEILGEKTGEEALHAFEKAVENVKPHVEVKSRRVGGANYQVPVEVRPERQISLALRWLITYSRARGEKGMIAKLSAELIDAFNNRGGSVKKKEDTHRMAEANKAFAHFRW</sequence>
<dbReference type="GO" id="GO:0006412">
    <property type="term" value="P:translation"/>
    <property type="evidence" value="ECO:0007669"/>
    <property type="project" value="UniProtKB-UniRule"/>
</dbReference>
<dbReference type="RefSeq" id="WP_077073593.1">
    <property type="nucleotide sequence ID" value="NZ_CALUWX010000057.1"/>
</dbReference>
<evidence type="ECO:0000313" key="9">
    <source>
        <dbReference type="EMBL" id="HJD96705.1"/>
    </source>
</evidence>
<dbReference type="GO" id="GO:0003735">
    <property type="term" value="F:structural constituent of ribosome"/>
    <property type="evidence" value="ECO:0007669"/>
    <property type="project" value="InterPro"/>
</dbReference>
<keyword evidence="4 6" id="KW-0689">Ribosomal protein</keyword>
<comment type="function">
    <text evidence="6">One of the primary rRNA binding proteins, it binds directly to 16S rRNA where it nucleates assembly of the head domain of the 30S subunit. Is located at the subunit interface close to the decoding center, probably blocks exit of the E-site tRNA.</text>
</comment>
<reference evidence="9" key="1">
    <citation type="journal article" date="2021" name="PeerJ">
        <title>Extensive microbial diversity within the chicken gut microbiome revealed by metagenomics and culture.</title>
        <authorList>
            <person name="Gilroy R."/>
            <person name="Ravi A."/>
            <person name="Getino M."/>
            <person name="Pursley I."/>
            <person name="Horton D.L."/>
            <person name="Alikhan N.F."/>
            <person name="Baker D."/>
            <person name="Gharbi K."/>
            <person name="Hall N."/>
            <person name="Watson M."/>
            <person name="Adriaenssens E.M."/>
            <person name="Foster-Nyarko E."/>
            <person name="Jarju S."/>
            <person name="Secka A."/>
            <person name="Antonio M."/>
            <person name="Oren A."/>
            <person name="Chaudhuri R.R."/>
            <person name="La Ragione R."/>
            <person name="Hildebrand F."/>
            <person name="Pallen M.J."/>
        </authorList>
    </citation>
    <scope>NUCLEOTIDE SEQUENCE</scope>
    <source>
        <strain evidence="9">ChiGjej2B2-19336</strain>
    </source>
</reference>
<protein>
    <recommendedName>
        <fullName evidence="6">Small ribosomal subunit protein uS7</fullName>
    </recommendedName>
</protein>
<keyword evidence="3 6" id="KW-0694">RNA-binding</keyword>
<dbReference type="SUPFAM" id="SSF47973">
    <property type="entry name" value="Ribosomal protein S7"/>
    <property type="match status" value="1"/>
</dbReference>
<accession>A0A921AUQ0</accession>
<dbReference type="Pfam" id="PF00177">
    <property type="entry name" value="Ribosomal_S7"/>
    <property type="match status" value="1"/>
</dbReference>
<dbReference type="GO" id="GO:0019843">
    <property type="term" value="F:rRNA binding"/>
    <property type="evidence" value="ECO:0007669"/>
    <property type="project" value="UniProtKB-UniRule"/>
</dbReference>
<organism evidence="9 10">
    <name type="scientific">Mailhella massiliensis</name>
    <dbReference type="NCBI Taxonomy" id="1903261"/>
    <lineage>
        <taxon>Bacteria</taxon>
        <taxon>Pseudomonadati</taxon>
        <taxon>Thermodesulfobacteriota</taxon>
        <taxon>Desulfovibrionia</taxon>
        <taxon>Desulfovibrionales</taxon>
        <taxon>Desulfovibrionaceae</taxon>
        <taxon>Mailhella</taxon>
    </lineage>
</organism>
<gene>
    <name evidence="6 9" type="primary">rpsG</name>
    <name evidence="9" type="ORF">K8W16_03550</name>
</gene>
<dbReference type="PANTHER" id="PTHR11205">
    <property type="entry name" value="RIBOSOMAL PROTEIN S7"/>
    <property type="match status" value="1"/>
</dbReference>
<proteinExistence type="inferred from homology"/>
<evidence type="ECO:0000256" key="6">
    <source>
        <dbReference type="HAMAP-Rule" id="MF_00480"/>
    </source>
</evidence>
<dbReference type="AlphaFoldDB" id="A0A921AUQ0"/>
<dbReference type="Gene3D" id="1.10.455.10">
    <property type="entry name" value="Ribosomal protein S7 domain"/>
    <property type="match status" value="1"/>
</dbReference>